<evidence type="ECO:0000256" key="2">
    <source>
        <dbReference type="SAM" id="Phobius"/>
    </source>
</evidence>
<gene>
    <name evidence="3" type="ORF">SY85_14890</name>
</gene>
<name>A0A172TXI7_9BACT</name>
<dbReference type="AlphaFoldDB" id="A0A172TXI7"/>
<dbReference type="EMBL" id="CP011390">
    <property type="protein sequence ID" value="ANE51594.1"/>
    <property type="molecule type" value="Genomic_DNA"/>
</dbReference>
<sequence length="60" mass="6735">MAELYVERKRKSPVLWILLALIVLAVVGYLVWANRDKLQNNKTTTTEQTTTTTTGTPTGQ</sequence>
<accession>A0A172TXI7</accession>
<keyword evidence="2" id="KW-0472">Membrane</keyword>
<feature type="transmembrane region" description="Helical" evidence="2">
    <location>
        <begin position="14"/>
        <end position="32"/>
    </location>
</feature>
<dbReference type="PATRIC" id="fig|1492898.3.peg.3237"/>
<dbReference type="KEGG" id="fla:SY85_14890"/>
<dbReference type="STRING" id="1492898.SY85_14890"/>
<dbReference type="Proteomes" id="UP000077177">
    <property type="component" value="Chromosome"/>
</dbReference>
<dbReference type="RefSeq" id="WP_066405703.1">
    <property type="nucleotide sequence ID" value="NZ_CP011390.1"/>
</dbReference>
<protein>
    <submittedName>
        <fullName evidence="3">Uncharacterized protein</fullName>
    </submittedName>
</protein>
<evidence type="ECO:0000313" key="3">
    <source>
        <dbReference type="EMBL" id="ANE51594.1"/>
    </source>
</evidence>
<proteinExistence type="predicted"/>
<reference evidence="3 4" key="2">
    <citation type="journal article" date="2016" name="Int. J. Syst. Evol. Microbiol.">
        <title>Flavisolibacter tropicus sp. nov., isolated from tropical soil.</title>
        <authorList>
            <person name="Lee J.J."/>
            <person name="Kang M.S."/>
            <person name="Kim G.S."/>
            <person name="Lee C.S."/>
            <person name="Lim S."/>
            <person name="Lee J."/>
            <person name="Roh S.H."/>
            <person name="Kang H."/>
            <person name="Ha J.M."/>
            <person name="Bae S."/>
            <person name="Jung H.Y."/>
            <person name="Kim M.K."/>
        </authorList>
    </citation>
    <scope>NUCLEOTIDE SEQUENCE [LARGE SCALE GENOMIC DNA]</scope>
    <source>
        <strain evidence="3 4">LCS9</strain>
    </source>
</reference>
<reference evidence="4" key="1">
    <citation type="submission" date="2015-01" db="EMBL/GenBank/DDBJ databases">
        <title>Flavisolibacter sp./LCS9/ whole genome sequencing.</title>
        <authorList>
            <person name="Kim M.K."/>
            <person name="Srinivasan S."/>
            <person name="Lee J.-J."/>
        </authorList>
    </citation>
    <scope>NUCLEOTIDE SEQUENCE [LARGE SCALE GENOMIC DNA]</scope>
    <source>
        <strain evidence="4">LCS9</strain>
    </source>
</reference>
<keyword evidence="2" id="KW-1133">Transmembrane helix</keyword>
<evidence type="ECO:0000256" key="1">
    <source>
        <dbReference type="SAM" id="MobiDB-lite"/>
    </source>
</evidence>
<feature type="region of interest" description="Disordered" evidence="1">
    <location>
        <begin position="40"/>
        <end position="60"/>
    </location>
</feature>
<evidence type="ECO:0000313" key="4">
    <source>
        <dbReference type="Proteomes" id="UP000077177"/>
    </source>
</evidence>
<keyword evidence="2" id="KW-0812">Transmembrane</keyword>
<feature type="compositionally biased region" description="Low complexity" evidence="1">
    <location>
        <begin position="43"/>
        <end position="60"/>
    </location>
</feature>
<keyword evidence="4" id="KW-1185">Reference proteome</keyword>
<organism evidence="3 4">
    <name type="scientific">Flavisolibacter tropicus</name>
    <dbReference type="NCBI Taxonomy" id="1492898"/>
    <lineage>
        <taxon>Bacteria</taxon>
        <taxon>Pseudomonadati</taxon>
        <taxon>Bacteroidota</taxon>
        <taxon>Chitinophagia</taxon>
        <taxon>Chitinophagales</taxon>
        <taxon>Chitinophagaceae</taxon>
        <taxon>Flavisolibacter</taxon>
    </lineage>
</organism>